<sequence>MSENGMNDIEPNPVVIIPGVLFWDGLYDGMKQELSRTIASERIAVVPVSLLDWVGFPPRPELSTNRVMAALDRTIADMQQRFPDKPVRIVAHSGGGTVALVYLLEKEFQGDVYHRRKSVSTLLTLGTPFVTKEYYAKMKTDFIMKHLSDDFFHDCRVVSVVSDAYQGALDKGLIEKVCYHFYMNVVGEGNLAGDGIVPVTSCFLEGAENVTISGIEHLPTPHAKWYGTKEGVEQWVDML</sequence>
<dbReference type="EMBL" id="CP001108">
    <property type="protein sequence ID" value="ACF46039.1"/>
    <property type="molecule type" value="Genomic_DNA"/>
</dbReference>
<dbReference type="Pfam" id="PF07819">
    <property type="entry name" value="PGAP1"/>
    <property type="match status" value="1"/>
</dbReference>
<dbReference type="PANTHER" id="PTHR47909:SF2">
    <property type="entry name" value="GPI INOSITOL-DEACYLASE"/>
    <property type="match status" value="1"/>
</dbReference>
<evidence type="ECO:0000313" key="3">
    <source>
        <dbReference type="Proteomes" id="UP000002725"/>
    </source>
</evidence>
<evidence type="ECO:0000259" key="1">
    <source>
        <dbReference type="Pfam" id="PF07819"/>
    </source>
</evidence>
<gene>
    <name evidence="2" type="ordered locus">Paes_1000</name>
</gene>
<protein>
    <recommendedName>
        <fullName evidence="1">GPI inositol-deacylase PGAP1-like alpha/beta domain-containing protein</fullName>
    </recommendedName>
</protein>
<dbReference type="SUPFAM" id="SSF53474">
    <property type="entry name" value="alpha/beta-Hydrolases"/>
    <property type="match status" value="1"/>
</dbReference>
<accession>B4S7K2</accession>
<dbReference type="InterPro" id="IPR012908">
    <property type="entry name" value="PGAP1-ab_dom-like"/>
</dbReference>
<dbReference type="HOGENOM" id="CLU_065036_1_0_10"/>
<keyword evidence="3" id="KW-1185">Reference proteome</keyword>
<reference evidence="2" key="1">
    <citation type="submission" date="2008-06" db="EMBL/GenBank/DDBJ databases">
        <title>Complete sequence of chromosome of Prosthecochloris aestuarii DSM 271.</title>
        <authorList>
            <consortium name="US DOE Joint Genome Institute"/>
            <person name="Lucas S."/>
            <person name="Copeland A."/>
            <person name="Lapidus A."/>
            <person name="Glavina del Rio T."/>
            <person name="Dalin E."/>
            <person name="Tice H."/>
            <person name="Bruce D."/>
            <person name="Goodwin L."/>
            <person name="Pitluck S."/>
            <person name="Schmutz J."/>
            <person name="Larimer F."/>
            <person name="Land M."/>
            <person name="Hauser L."/>
            <person name="Kyrpides N."/>
            <person name="Anderson I."/>
            <person name="Liu Z."/>
            <person name="Li T."/>
            <person name="Zhao F."/>
            <person name="Overmann J."/>
            <person name="Bryant D.A."/>
            <person name="Richardson P."/>
        </authorList>
    </citation>
    <scope>NUCLEOTIDE SEQUENCE [LARGE SCALE GENOMIC DNA]</scope>
    <source>
        <strain evidence="2">DSM 271</strain>
    </source>
</reference>
<dbReference type="InterPro" id="IPR029058">
    <property type="entry name" value="AB_hydrolase_fold"/>
</dbReference>
<dbReference type="PANTHER" id="PTHR47909">
    <property type="entry name" value="ALPHA/BETA-HYDROLASES SUPERFAMILY PROTEIN"/>
    <property type="match status" value="1"/>
</dbReference>
<dbReference type="KEGG" id="paa:Paes_1000"/>
<organism evidence="2 3">
    <name type="scientific">Prosthecochloris aestuarii (strain DSM 271 / SK 413)</name>
    <dbReference type="NCBI Taxonomy" id="290512"/>
    <lineage>
        <taxon>Bacteria</taxon>
        <taxon>Pseudomonadati</taxon>
        <taxon>Chlorobiota</taxon>
        <taxon>Chlorobiia</taxon>
        <taxon>Chlorobiales</taxon>
        <taxon>Chlorobiaceae</taxon>
        <taxon>Prosthecochloris</taxon>
    </lineage>
</organism>
<dbReference type="AlphaFoldDB" id="B4S7K2"/>
<name>B4S7K2_PROA2</name>
<dbReference type="eggNOG" id="COG1075">
    <property type="taxonomic scope" value="Bacteria"/>
</dbReference>
<dbReference type="GO" id="GO:0016788">
    <property type="term" value="F:hydrolase activity, acting on ester bonds"/>
    <property type="evidence" value="ECO:0007669"/>
    <property type="project" value="InterPro"/>
</dbReference>
<dbReference type="Gene3D" id="3.40.50.1820">
    <property type="entry name" value="alpha/beta hydrolase"/>
    <property type="match status" value="1"/>
</dbReference>
<dbReference type="STRING" id="290512.Paes_1000"/>
<dbReference type="Proteomes" id="UP000002725">
    <property type="component" value="Chromosome"/>
</dbReference>
<evidence type="ECO:0000313" key="2">
    <source>
        <dbReference type="EMBL" id="ACF46039.1"/>
    </source>
</evidence>
<proteinExistence type="predicted"/>
<dbReference type="ESTHER" id="proa2-b4s7k2">
    <property type="family name" value="6_AlphaBeta_hydrolase"/>
</dbReference>
<feature type="domain" description="GPI inositol-deacylase PGAP1-like alpha/beta" evidence="1">
    <location>
        <begin position="73"/>
        <end position="134"/>
    </location>
</feature>